<evidence type="ECO:0000256" key="9">
    <source>
        <dbReference type="ARBA" id="ARBA00023242"/>
    </source>
</evidence>
<dbReference type="PROSITE" id="PS00028">
    <property type="entry name" value="ZINC_FINGER_C2H2_1"/>
    <property type="match status" value="4"/>
</dbReference>
<dbReference type="GO" id="GO:0000978">
    <property type="term" value="F:RNA polymerase II cis-regulatory region sequence-specific DNA binding"/>
    <property type="evidence" value="ECO:0007669"/>
    <property type="project" value="TreeGrafter"/>
</dbReference>
<dbReference type="GO" id="GO:0005667">
    <property type="term" value="C:transcription regulator complex"/>
    <property type="evidence" value="ECO:0007669"/>
    <property type="project" value="TreeGrafter"/>
</dbReference>
<dbReference type="PANTHER" id="PTHR14003:SF23">
    <property type="entry name" value="ZINC FINGER PROTEIN 143"/>
    <property type="match status" value="1"/>
</dbReference>
<feature type="region of interest" description="Disordered" evidence="11">
    <location>
        <begin position="107"/>
        <end position="142"/>
    </location>
</feature>
<feature type="domain" description="C2H2-type" evidence="12">
    <location>
        <begin position="149"/>
        <end position="176"/>
    </location>
</feature>
<evidence type="ECO:0000256" key="3">
    <source>
        <dbReference type="ARBA" id="ARBA00022723"/>
    </source>
</evidence>
<dbReference type="Gene3D" id="3.30.160.60">
    <property type="entry name" value="Classic Zinc Finger"/>
    <property type="match status" value="5"/>
</dbReference>
<feature type="non-terminal residue" evidence="14">
    <location>
        <position position="1"/>
    </location>
</feature>
<evidence type="ECO:0000313" key="14">
    <source>
        <dbReference type="EMBL" id="KAG6921594.1"/>
    </source>
</evidence>
<accession>A0A8T1RZ39</accession>
<dbReference type="SMART" id="SM00349">
    <property type="entry name" value="KRAB"/>
    <property type="match status" value="1"/>
</dbReference>
<dbReference type="GO" id="GO:0008270">
    <property type="term" value="F:zinc ion binding"/>
    <property type="evidence" value="ECO:0007669"/>
    <property type="project" value="UniProtKB-KW"/>
</dbReference>
<dbReference type="FunFam" id="3.30.160.60:FF:002063">
    <property type="entry name" value="RB associated KRAB zinc finger"/>
    <property type="match status" value="1"/>
</dbReference>
<feature type="domain" description="C2H2-type" evidence="12">
    <location>
        <begin position="177"/>
        <end position="204"/>
    </location>
</feature>
<evidence type="ECO:0000256" key="1">
    <source>
        <dbReference type="ARBA" id="ARBA00004123"/>
    </source>
</evidence>
<keyword evidence="7" id="KW-0805">Transcription regulation</keyword>
<feature type="domain" description="C2H2-type" evidence="12">
    <location>
        <begin position="233"/>
        <end position="260"/>
    </location>
</feature>
<dbReference type="FunFam" id="3.30.160.60:FF:000056">
    <property type="entry name" value="Zinc finger and SCAN domain-containing 20"/>
    <property type="match status" value="1"/>
</dbReference>
<dbReference type="InterPro" id="IPR036051">
    <property type="entry name" value="KRAB_dom_sf"/>
</dbReference>
<evidence type="ECO:0000256" key="6">
    <source>
        <dbReference type="ARBA" id="ARBA00022833"/>
    </source>
</evidence>
<evidence type="ECO:0000256" key="5">
    <source>
        <dbReference type="ARBA" id="ARBA00022771"/>
    </source>
</evidence>
<keyword evidence="9" id="KW-0539">Nucleus</keyword>
<sequence>QRALYRDIMQENYETVTSLGFPVPKPDLIARLERGEEPWVPDLQVTEGRESPRGTHTGDRTVSENKEENEQQEGPEQVEPQERFLRRAEGNFSQCLEQGNAWGDQHRSEMQLGNCPGKKLDKSTERGGGCKDPKETTVQQTSHSEEKPYKCLDCGKRFRFSANLIKHWRTHTGEKSYECLDCGKSFSEKSHFITHQRLHTGERPYKCLECGKKFNETSHLMSHHRTHTGEKPYKCLDCGKSFGRKPYLIIHQRLHTGERPYKCLECG</sequence>
<dbReference type="EMBL" id="JAHGAV010001920">
    <property type="protein sequence ID" value="KAG6921594.1"/>
    <property type="molecule type" value="Genomic_DNA"/>
</dbReference>
<organism evidence="14 15">
    <name type="scientific">Chelydra serpentina</name>
    <name type="common">Snapping turtle</name>
    <name type="synonym">Testudo serpentina</name>
    <dbReference type="NCBI Taxonomy" id="8475"/>
    <lineage>
        <taxon>Eukaryota</taxon>
        <taxon>Metazoa</taxon>
        <taxon>Chordata</taxon>
        <taxon>Craniata</taxon>
        <taxon>Vertebrata</taxon>
        <taxon>Euteleostomi</taxon>
        <taxon>Archelosauria</taxon>
        <taxon>Testudinata</taxon>
        <taxon>Testudines</taxon>
        <taxon>Cryptodira</taxon>
        <taxon>Durocryptodira</taxon>
        <taxon>Americhelydia</taxon>
        <taxon>Chelydroidea</taxon>
        <taxon>Chelydridae</taxon>
        <taxon>Chelydra</taxon>
    </lineage>
</organism>
<gene>
    <name evidence="14" type="ORF">G0U57_006642</name>
</gene>
<reference evidence="14 15" key="1">
    <citation type="journal article" date="2020" name="G3 (Bethesda)">
        <title>Draft Genome of the Common Snapping Turtle, Chelydra serpentina, a Model for Phenotypic Plasticity in Reptiles.</title>
        <authorList>
            <person name="Das D."/>
            <person name="Singh S.K."/>
            <person name="Bierstedt J."/>
            <person name="Erickson A."/>
            <person name="Galli G.L.J."/>
            <person name="Crossley D.A. 2nd"/>
            <person name="Rhen T."/>
        </authorList>
    </citation>
    <scope>NUCLEOTIDE SEQUENCE [LARGE SCALE GENOMIC DNA]</scope>
    <source>
        <strain evidence="14">KW</strain>
    </source>
</reference>
<feature type="compositionally biased region" description="Basic and acidic residues" evidence="11">
    <location>
        <begin position="118"/>
        <end position="135"/>
    </location>
</feature>
<evidence type="ECO:0000256" key="7">
    <source>
        <dbReference type="ARBA" id="ARBA00023015"/>
    </source>
</evidence>
<dbReference type="SUPFAM" id="SSF109640">
    <property type="entry name" value="KRAB domain (Kruppel-associated box)"/>
    <property type="match status" value="1"/>
</dbReference>
<dbReference type="Proteomes" id="UP000765507">
    <property type="component" value="Unassembled WGS sequence"/>
</dbReference>
<dbReference type="InterPro" id="IPR001909">
    <property type="entry name" value="KRAB"/>
</dbReference>
<evidence type="ECO:0000259" key="12">
    <source>
        <dbReference type="PROSITE" id="PS50157"/>
    </source>
</evidence>
<evidence type="ECO:0000256" key="8">
    <source>
        <dbReference type="ARBA" id="ARBA00023163"/>
    </source>
</evidence>
<evidence type="ECO:0000259" key="13">
    <source>
        <dbReference type="PROSITE" id="PS50805"/>
    </source>
</evidence>
<dbReference type="GO" id="GO:0000981">
    <property type="term" value="F:DNA-binding transcription factor activity, RNA polymerase II-specific"/>
    <property type="evidence" value="ECO:0007669"/>
    <property type="project" value="TreeGrafter"/>
</dbReference>
<name>A0A8T1RZ39_CHESE</name>
<evidence type="ECO:0000256" key="10">
    <source>
        <dbReference type="PROSITE-ProRule" id="PRU00042"/>
    </source>
</evidence>
<keyword evidence="8" id="KW-0804">Transcription</keyword>
<dbReference type="Pfam" id="PF00096">
    <property type="entry name" value="zf-C2H2"/>
    <property type="match status" value="4"/>
</dbReference>
<comment type="caution">
    <text evidence="14">The sequence shown here is derived from an EMBL/GenBank/DDBJ whole genome shotgun (WGS) entry which is preliminary data.</text>
</comment>
<dbReference type="InterPro" id="IPR013087">
    <property type="entry name" value="Znf_C2H2_type"/>
</dbReference>
<dbReference type="InterPro" id="IPR036236">
    <property type="entry name" value="Znf_C2H2_sf"/>
</dbReference>
<dbReference type="GO" id="GO:0031519">
    <property type="term" value="C:PcG protein complex"/>
    <property type="evidence" value="ECO:0007669"/>
    <property type="project" value="TreeGrafter"/>
</dbReference>
<dbReference type="AlphaFoldDB" id="A0A8T1RZ39"/>
<keyword evidence="5 10" id="KW-0863">Zinc-finger</keyword>
<dbReference type="FunFam" id="3.30.160.60:FF:002196">
    <property type="entry name" value="zinc finger protein 850-like isoform X3"/>
    <property type="match status" value="1"/>
</dbReference>
<protein>
    <submittedName>
        <fullName evidence="14">Zinc finger protein 251</fullName>
    </submittedName>
</protein>
<keyword evidence="4" id="KW-0677">Repeat</keyword>
<evidence type="ECO:0000256" key="4">
    <source>
        <dbReference type="ARBA" id="ARBA00022737"/>
    </source>
</evidence>
<proteinExistence type="inferred from homology"/>
<dbReference type="Pfam" id="PF01352">
    <property type="entry name" value="KRAB"/>
    <property type="match status" value="1"/>
</dbReference>
<feature type="domain" description="KRAB" evidence="13">
    <location>
        <begin position="1"/>
        <end position="51"/>
    </location>
</feature>
<evidence type="ECO:0000313" key="15">
    <source>
        <dbReference type="Proteomes" id="UP000765507"/>
    </source>
</evidence>
<dbReference type="Gene3D" id="6.10.140.140">
    <property type="match status" value="1"/>
</dbReference>
<keyword evidence="6" id="KW-0862">Zinc</keyword>
<feature type="domain" description="C2H2-type" evidence="12">
    <location>
        <begin position="205"/>
        <end position="232"/>
    </location>
</feature>
<evidence type="ECO:0000256" key="11">
    <source>
        <dbReference type="SAM" id="MobiDB-lite"/>
    </source>
</evidence>
<dbReference type="FunFam" id="3.30.160.60:FF:002343">
    <property type="entry name" value="Zinc finger protein 33A"/>
    <property type="match status" value="1"/>
</dbReference>
<dbReference type="PANTHER" id="PTHR14003">
    <property type="entry name" value="TRANSCRIPTIONAL REPRESSOR PROTEIN YY"/>
    <property type="match status" value="1"/>
</dbReference>
<keyword evidence="15" id="KW-1185">Reference proteome</keyword>
<keyword evidence="3" id="KW-0479">Metal-binding</keyword>
<dbReference type="SMART" id="SM00355">
    <property type="entry name" value="ZnF_C2H2"/>
    <property type="match status" value="4"/>
</dbReference>
<comment type="subcellular location">
    <subcellularLocation>
        <location evidence="1">Nucleus</location>
    </subcellularLocation>
</comment>
<dbReference type="SUPFAM" id="SSF57667">
    <property type="entry name" value="beta-beta-alpha zinc fingers"/>
    <property type="match status" value="3"/>
</dbReference>
<dbReference type="GO" id="GO:0000785">
    <property type="term" value="C:chromatin"/>
    <property type="evidence" value="ECO:0007669"/>
    <property type="project" value="TreeGrafter"/>
</dbReference>
<feature type="non-terminal residue" evidence="14">
    <location>
        <position position="267"/>
    </location>
</feature>
<dbReference type="OrthoDB" id="1095242at2759"/>
<evidence type="ECO:0000256" key="2">
    <source>
        <dbReference type="ARBA" id="ARBA00006991"/>
    </source>
</evidence>
<comment type="similarity">
    <text evidence="2">Belongs to the krueppel C2H2-type zinc-finger protein family.</text>
</comment>
<feature type="compositionally biased region" description="Basic and acidic residues" evidence="11">
    <location>
        <begin position="47"/>
        <end position="69"/>
    </location>
</feature>
<dbReference type="PROSITE" id="PS50805">
    <property type="entry name" value="KRAB"/>
    <property type="match status" value="1"/>
</dbReference>
<dbReference type="PROSITE" id="PS50157">
    <property type="entry name" value="ZINC_FINGER_C2H2_2"/>
    <property type="match status" value="4"/>
</dbReference>
<feature type="region of interest" description="Disordered" evidence="11">
    <location>
        <begin position="34"/>
        <end position="81"/>
    </location>
</feature>